<comment type="caution">
    <text evidence="3">The sequence shown here is derived from an EMBL/GenBank/DDBJ whole genome shotgun (WGS) entry which is preliminary data.</text>
</comment>
<evidence type="ECO:0000313" key="3">
    <source>
        <dbReference type="EMBL" id="HJB42254.1"/>
    </source>
</evidence>
<sequence length="313" mass="34872">MIYAELAGGLGNQMFVYAFARALGLRCGEGVTLLDRQDWRDGAPAHTACALEALAISPGVRILSEPQFAKTHLPRQNAAKALMIKYEQRRGLLARDWQPFERRMAPLLNMIGLHFATDGYTPARRGPSRDFLAWGYFQSERYFADAAGTIRRELRAKTPPAGAFAAAIAAARWPVAVHLRRGDYLKPENEILQVCTPEYYAAAVAAVAAAKPEAELFVFTDDEPWAREHLPTAGLPATVLPQGAAANDLALMQRCRGFVLSNSTYSWWAQYLADAPDKIVWAPDRWYAHTKRSDLYLPGWRLIPTSHDTKDMP</sequence>
<dbReference type="GO" id="GO:0016020">
    <property type="term" value="C:membrane"/>
    <property type="evidence" value="ECO:0007669"/>
    <property type="project" value="InterPro"/>
</dbReference>
<protein>
    <submittedName>
        <fullName evidence="3">Alpha-1,2-fucosyltransferase</fullName>
    </submittedName>
</protein>
<dbReference type="PANTHER" id="PTHR11927">
    <property type="entry name" value="GALACTOSIDE 2-L-FUCOSYLTRANSFERASE"/>
    <property type="match status" value="1"/>
</dbReference>
<evidence type="ECO:0000256" key="2">
    <source>
        <dbReference type="ARBA" id="ARBA00022679"/>
    </source>
</evidence>
<reference evidence="3" key="1">
    <citation type="journal article" date="2021" name="PeerJ">
        <title>Extensive microbial diversity within the chicken gut microbiome revealed by metagenomics and culture.</title>
        <authorList>
            <person name="Gilroy R."/>
            <person name="Ravi A."/>
            <person name="Getino M."/>
            <person name="Pursley I."/>
            <person name="Horton D.L."/>
            <person name="Alikhan N.F."/>
            <person name="Baker D."/>
            <person name="Gharbi K."/>
            <person name="Hall N."/>
            <person name="Watson M."/>
            <person name="Adriaenssens E.M."/>
            <person name="Foster-Nyarko E."/>
            <person name="Jarju S."/>
            <person name="Secka A."/>
            <person name="Antonio M."/>
            <person name="Oren A."/>
            <person name="Chaudhuri R.R."/>
            <person name="La Ragione R."/>
            <person name="Hildebrand F."/>
            <person name="Pallen M.J."/>
        </authorList>
    </citation>
    <scope>NUCLEOTIDE SEQUENCE</scope>
    <source>
        <strain evidence="3">ChiBcec8-13705</strain>
    </source>
</reference>
<gene>
    <name evidence="3" type="ORF">H9945_07130</name>
</gene>
<dbReference type="Proteomes" id="UP000886803">
    <property type="component" value="Unassembled WGS sequence"/>
</dbReference>
<accession>A0A9D2M7V1</accession>
<dbReference type="Pfam" id="PF01531">
    <property type="entry name" value="Glyco_transf_11"/>
    <property type="match status" value="1"/>
</dbReference>
<dbReference type="CDD" id="cd11301">
    <property type="entry name" value="Fut1_Fut2_like"/>
    <property type="match status" value="1"/>
</dbReference>
<reference evidence="3" key="2">
    <citation type="submission" date="2021-04" db="EMBL/GenBank/DDBJ databases">
        <authorList>
            <person name="Gilroy R."/>
        </authorList>
    </citation>
    <scope>NUCLEOTIDE SEQUENCE</scope>
    <source>
        <strain evidence="3">ChiBcec8-13705</strain>
    </source>
</reference>
<dbReference type="AlphaFoldDB" id="A0A9D2M7V1"/>
<keyword evidence="2" id="KW-0808">Transferase</keyword>
<evidence type="ECO:0000256" key="1">
    <source>
        <dbReference type="ARBA" id="ARBA00022676"/>
    </source>
</evidence>
<evidence type="ECO:0000313" key="4">
    <source>
        <dbReference type="Proteomes" id="UP000886803"/>
    </source>
</evidence>
<dbReference type="InterPro" id="IPR002516">
    <property type="entry name" value="Glyco_trans_11"/>
</dbReference>
<dbReference type="GO" id="GO:0008107">
    <property type="term" value="F:galactoside 2-alpha-L-fucosyltransferase activity"/>
    <property type="evidence" value="ECO:0007669"/>
    <property type="project" value="InterPro"/>
</dbReference>
<keyword evidence="1" id="KW-0328">Glycosyltransferase</keyword>
<dbReference type="EMBL" id="DWYG01000120">
    <property type="protein sequence ID" value="HJB42254.1"/>
    <property type="molecule type" value="Genomic_DNA"/>
</dbReference>
<proteinExistence type="predicted"/>
<name>A0A9D2M7V1_9FIRM</name>
<dbReference type="PANTHER" id="PTHR11927:SF9">
    <property type="entry name" value="L-FUCOSYLTRANSFERASE"/>
    <property type="match status" value="1"/>
</dbReference>
<organism evidence="3 4">
    <name type="scientific">Candidatus Gemmiger avicola</name>
    <dbReference type="NCBI Taxonomy" id="2838605"/>
    <lineage>
        <taxon>Bacteria</taxon>
        <taxon>Bacillati</taxon>
        <taxon>Bacillota</taxon>
        <taxon>Clostridia</taxon>
        <taxon>Eubacteriales</taxon>
        <taxon>Gemmiger</taxon>
    </lineage>
</organism>
<dbReference type="GO" id="GO:0005975">
    <property type="term" value="P:carbohydrate metabolic process"/>
    <property type="evidence" value="ECO:0007669"/>
    <property type="project" value="InterPro"/>
</dbReference>